<feature type="transmembrane region" description="Helical" evidence="3">
    <location>
        <begin position="156"/>
        <end position="175"/>
    </location>
</feature>
<feature type="transmembrane region" description="Helical" evidence="3">
    <location>
        <begin position="772"/>
        <end position="792"/>
    </location>
</feature>
<feature type="transmembrane region" description="Helical" evidence="3">
    <location>
        <begin position="739"/>
        <end position="760"/>
    </location>
</feature>
<feature type="transmembrane region" description="Helical" evidence="3">
    <location>
        <begin position="630"/>
        <end position="651"/>
    </location>
</feature>
<feature type="transmembrane region" description="Helical" evidence="3">
    <location>
        <begin position="832"/>
        <end position="851"/>
    </location>
</feature>
<feature type="transmembrane region" description="Helical" evidence="3">
    <location>
        <begin position="381"/>
        <end position="400"/>
    </location>
</feature>
<feature type="transmembrane region" description="Helical" evidence="3">
    <location>
        <begin position="346"/>
        <end position="369"/>
    </location>
</feature>
<keyword evidence="5" id="KW-1185">Reference proteome</keyword>
<dbReference type="RefSeq" id="WP_248934397.1">
    <property type="nucleotide sequence ID" value="NZ_JAKILF010000001.1"/>
</dbReference>
<keyword evidence="1" id="KW-0175">Coiled coil</keyword>
<gene>
    <name evidence="4" type="ORF">ACFOE0_20340</name>
</gene>
<feature type="transmembrane region" description="Helical" evidence="3">
    <location>
        <begin position="689"/>
        <end position="705"/>
    </location>
</feature>
<feature type="transmembrane region" description="Helical" evidence="3">
    <location>
        <begin position="663"/>
        <end position="683"/>
    </location>
</feature>
<feature type="transmembrane region" description="Helical" evidence="3">
    <location>
        <begin position="507"/>
        <end position="526"/>
    </location>
</feature>
<name>A0ABV7GJN0_9GAMM</name>
<dbReference type="PANTHER" id="PTHR38434">
    <property type="entry name" value="BLL2549 PROTEIN"/>
    <property type="match status" value="1"/>
</dbReference>
<feature type="transmembrane region" description="Helical" evidence="3">
    <location>
        <begin position="241"/>
        <end position="262"/>
    </location>
</feature>
<evidence type="ECO:0000256" key="1">
    <source>
        <dbReference type="SAM" id="Coils"/>
    </source>
</evidence>
<feature type="transmembrane region" description="Helical" evidence="3">
    <location>
        <begin position="547"/>
        <end position="568"/>
    </location>
</feature>
<protein>
    <submittedName>
        <fullName evidence="4">DUF2339 domain-containing protein</fullName>
    </submittedName>
</protein>
<keyword evidence="3" id="KW-0812">Transmembrane</keyword>
<feature type="transmembrane region" description="Helical" evidence="3">
    <location>
        <begin position="717"/>
        <end position="733"/>
    </location>
</feature>
<feature type="coiled-coil region" evidence="1">
    <location>
        <begin position="1"/>
        <end position="49"/>
    </location>
</feature>
<dbReference type="EMBL" id="JBHRTD010000018">
    <property type="protein sequence ID" value="MFC3140513.1"/>
    <property type="molecule type" value="Genomic_DNA"/>
</dbReference>
<feature type="transmembrane region" description="Helical" evidence="3">
    <location>
        <begin position="483"/>
        <end position="501"/>
    </location>
</feature>
<dbReference type="InterPro" id="IPR019286">
    <property type="entry name" value="DUF2339_TM"/>
</dbReference>
<reference evidence="5" key="1">
    <citation type="journal article" date="2019" name="Int. J. Syst. Evol. Microbiol.">
        <title>The Global Catalogue of Microorganisms (GCM) 10K type strain sequencing project: providing services to taxonomists for standard genome sequencing and annotation.</title>
        <authorList>
            <consortium name="The Broad Institute Genomics Platform"/>
            <consortium name="The Broad Institute Genome Sequencing Center for Infectious Disease"/>
            <person name="Wu L."/>
            <person name="Ma J."/>
        </authorList>
    </citation>
    <scope>NUCLEOTIDE SEQUENCE [LARGE SCALE GENOMIC DNA]</scope>
    <source>
        <strain evidence="5">KCTC 52277</strain>
    </source>
</reference>
<feature type="transmembrane region" description="Helical" evidence="3">
    <location>
        <begin position="269"/>
        <end position="287"/>
    </location>
</feature>
<feature type="transmembrane region" description="Helical" evidence="3">
    <location>
        <begin position="857"/>
        <end position="877"/>
    </location>
</feature>
<dbReference type="Proteomes" id="UP001595621">
    <property type="component" value="Unassembled WGS sequence"/>
</dbReference>
<dbReference type="PANTHER" id="PTHR38434:SF1">
    <property type="entry name" value="BLL2549 PROTEIN"/>
    <property type="match status" value="1"/>
</dbReference>
<feature type="transmembrane region" description="Helical" evidence="3">
    <location>
        <begin position="213"/>
        <end position="235"/>
    </location>
</feature>
<evidence type="ECO:0000313" key="4">
    <source>
        <dbReference type="EMBL" id="MFC3140513.1"/>
    </source>
</evidence>
<keyword evidence="3" id="KW-1133">Transmembrane helix</keyword>
<feature type="transmembrane region" description="Helical" evidence="3">
    <location>
        <begin position="600"/>
        <end position="618"/>
    </location>
</feature>
<organism evidence="4 5">
    <name type="scientific">Shewanella submarina</name>
    <dbReference type="NCBI Taxonomy" id="2016376"/>
    <lineage>
        <taxon>Bacteria</taxon>
        <taxon>Pseudomonadati</taxon>
        <taxon>Pseudomonadota</taxon>
        <taxon>Gammaproteobacteria</taxon>
        <taxon>Alteromonadales</taxon>
        <taxon>Shewanellaceae</taxon>
        <taxon>Shewanella</taxon>
    </lineage>
</organism>
<feature type="transmembrane region" description="Helical" evidence="3">
    <location>
        <begin position="972"/>
        <end position="994"/>
    </location>
</feature>
<accession>A0ABV7GJN0</accession>
<comment type="caution">
    <text evidence="4">The sequence shown here is derived from an EMBL/GenBank/DDBJ whole genome shotgun (WGS) entry which is preliminary data.</text>
</comment>
<feature type="transmembrane region" description="Helical" evidence="3">
    <location>
        <begin position="948"/>
        <end position="966"/>
    </location>
</feature>
<sequence length="1012" mass="111698">MEDNNRDKNELQRLARELDRVEALQQQNHRALVEHLAGLKQQLSELESRIMAGDQVQASESLGNPVVNSVPVSEQLIADDKLAPKPTPAHQTGSDNPKTDKAAKQSAISASLSGVGEQLGNALGQSLMAVNGPFARVFDQVLGWYRHYQQKGQGPVLLMTLAGIITLIIGFGYLLQYSFTHWLSEMGKVGLATLVSNLIIGTGIFVQRRHSGLADYSSGLMGLGVVLNFLCIYFVGPYYGAIPDVACFGLMFGNTLLGYGLAYRYQTRVVALVAALGGSLAPLLLFSSQGFPLIYFPYLLLLGIGALFQARRIDWHPLLESTALVQIGAVQWLAYRLVLPLDNQGVMGAVVLVSIAAQFFLFGVIPLLLSATKQTEENKLSLRHLLLGVSVLVLSISAIMDYAFYSGYWLAACAGFISLLFVKYRKYPQLSAFLVCGAAAMAGFAALYFIRMHYLGAVLLLEAFLLLWLGCREQNLAVRVEAYVLYVIAIATSLFSLISGFEYLLYGVLQARILFLTVVSLLFLSLHQSHRQLQSYASILVAQEQKAVCIIAEGFSLFGGLAVILLCYLITPDYWLNMLPVASALWFVFALREKLKLAQWLAWGGLFGLFVPLALGAMEVGTMRFSTQPLAAKLARLEIFIALMLAYPLYLKYMWRSSWLKTARLLFITCLALTPLFFLPKVAREFESLLPAALWLSFAISLKLAHMTGYKLLRTESQWLFVAAVTLTAIAVFKADWQGAVALVIGLLFTGIVLKQFLVVDKRWRLLLKEGWYFAPYYGALVIVALVFYPTYALGSGLTFIALALSAYFMLLILGSGKLITLLSRPLRSSLGLAYGLVFGAAVAPVVVHWWTLPLKIFVSPIDVLVELAVLVLMAWFLTQKSGVARLFASKVNRSQLWVGWNLMLFASYLLWGQEFAGTVSGPLITVLMVLHASVLMYFSLRPGCDMLLKLAGCLYALVLIKLLAFDMTRFAMIHKIGAFMLCGAILLLVSFYYQKARNQRLAQSAAEDETA</sequence>
<feature type="region of interest" description="Disordered" evidence="2">
    <location>
        <begin position="83"/>
        <end position="107"/>
    </location>
</feature>
<feature type="transmembrane region" description="Helical" evidence="3">
    <location>
        <begin position="798"/>
        <end position="820"/>
    </location>
</feature>
<feature type="transmembrane region" description="Helical" evidence="3">
    <location>
        <begin position="293"/>
        <end position="310"/>
    </location>
</feature>
<dbReference type="Pfam" id="PF10101">
    <property type="entry name" value="DUF2339"/>
    <property type="match status" value="1"/>
</dbReference>
<feature type="transmembrane region" description="Helical" evidence="3">
    <location>
        <begin position="454"/>
        <end position="471"/>
    </location>
</feature>
<feature type="transmembrane region" description="Helical" evidence="3">
    <location>
        <begin position="430"/>
        <end position="448"/>
    </location>
</feature>
<evidence type="ECO:0000256" key="3">
    <source>
        <dbReference type="SAM" id="Phobius"/>
    </source>
</evidence>
<feature type="transmembrane region" description="Helical" evidence="3">
    <location>
        <begin position="897"/>
        <end position="914"/>
    </location>
</feature>
<feature type="transmembrane region" description="Helical" evidence="3">
    <location>
        <begin position="920"/>
        <end position="941"/>
    </location>
</feature>
<evidence type="ECO:0000256" key="2">
    <source>
        <dbReference type="SAM" id="MobiDB-lite"/>
    </source>
</evidence>
<evidence type="ECO:0000313" key="5">
    <source>
        <dbReference type="Proteomes" id="UP001595621"/>
    </source>
</evidence>
<feature type="transmembrane region" description="Helical" evidence="3">
    <location>
        <begin position="406"/>
        <end position="423"/>
    </location>
</feature>
<keyword evidence="3" id="KW-0472">Membrane</keyword>
<proteinExistence type="predicted"/>
<feature type="transmembrane region" description="Helical" evidence="3">
    <location>
        <begin position="574"/>
        <end position="591"/>
    </location>
</feature>
<feature type="transmembrane region" description="Helical" evidence="3">
    <location>
        <begin position="317"/>
        <end position="334"/>
    </location>
</feature>
<feature type="transmembrane region" description="Helical" evidence="3">
    <location>
        <begin position="187"/>
        <end position="206"/>
    </location>
</feature>